<reference evidence="13 14" key="1">
    <citation type="submission" date="2018-05" db="EMBL/GenBank/DDBJ databases">
        <title>A metagenomic window into the 2 km-deep terrestrial subsurface aquifer revealed taxonomically and functionally diverse microbial community comprising novel uncultured bacterial lineages.</title>
        <authorList>
            <person name="Kadnikov V.V."/>
            <person name="Mardanov A.V."/>
            <person name="Beletsky A.V."/>
            <person name="Banks D."/>
            <person name="Pimenov N.V."/>
            <person name="Frank Y.A."/>
            <person name="Karnachuk O.V."/>
            <person name="Ravin N.V."/>
        </authorList>
    </citation>
    <scope>NUCLEOTIDE SEQUENCE [LARGE SCALE GENOMIC DNA]</scope>
    <source>
        <strain evidence="13">BY5</strain>
    </source>
</reference>
<dbReference type="InterPro" id="IPR022689">
    <property type="entry name" value="Iron_dep_repressor"/>
</dbReference>
<dbReference type="GO" id="GO:0003677">
    <property type="term" value="F:DNA binding"/>
    <property type="evidence" value="ECO:0007669"/>
    <property type="project" value="UniProtKB-KW"/>
</dbReference>
<dbReference type="AlphaFoldDB" id="A0A367ZQA4"/>
<dbReference type="Gene3D" id="1.10.60.10">
    <property type="entry name" value="Iron dependent repressor, metal binding and dimerisation domain"/>
    <property type="match status" value="1"/>
</dbReference>
<gene>
    <name evidence="13" type="ORF">OZSIB_3788</name>
</gene>
<evidence type="ECO:0000256" key="7">
    <source>
        <dbReference type="ARBA" id="ARBA00023125"/>
    </source>
</evidence>
<dbReference type="Proteomes" id="UP000252355">
    <property type="component" value="Unassembled WGS sequence"/>
</dbReference>
<evidence type="ECO:0000256" key="9">
    <source>
        <dbReference type="ARBA" id="ARBA00023163"/>
    </source>
</evidence>
<dbReference type="InterPro" id="IPR022687">
    <property type="entry name" value="HTH_DTXR"/>
</dbReference>
<dbReference type="SUPFAM" id="SSF47979">
    <property type="entry name" value="Iron-dependent repressor protein, dimerization domain"/>
    <property type="match status" value="1"/>
</dbReference>
<keyword evidence="5" id="KW-0678">Repressor</keyword>
<dbReference type="PROSITE" id="PS50944">
    <property type="entry name" value="HTH_DTXR"/>
    <property type="match status" value="1"/>
</dbReference>
<dbReference type="InterPro" id="IPR001367">
    <property type="entry name" value="Fe_dep_repressor"/>
</dbReference>
<keyword evidence="9" id="KW-0804">Transcription</keyword>
<evidence type="ECO:0000256" key="3">
    <source>
        <dbReference type="ARBA" id="ARBA00011738"/>
    </source>
</evidence>
<evidence type="ECO:0000256" key="8">
    <source>
        <dbReference type="ARBA" id="ARBA00023159"/>
    </source>
</evidence>
<evidence type="ECO:0000256" key="1">
    <source>
        <dbReference type="ARBA" id="ARBA00004496"/>
    </source>
</evidence>
<protein>
    <recommendedName>
        <fullName evidence="11">Manganese transport regulator</fullName>
    </recommendedName>
</protein>
<dbReference type="GO" id="GO:0046914">
    <property type="term" value="F:transition metal ion binding"/>
    <property type="evidence" value="ECO:0007669"/>
    <property type="project" value="InterPro"/>
</dbReference>
<dbReference type="GO" id="GO:0005737">
    <property type="term" value="C:cytoplasm"/>
    <property type="evidence" value="ECO:0007669"/>
    <property type="project" value="UniProtKB-SubCell"/>
</dbReference>
<dbReference type="InterPro" id="IPR036388">
    <property type="entry name" value="WH-like_DNA-bd_sf"/>
</dbReference>
<evidence type="ECO:0000256" key="10">
    <source>
        <dbReference type="ARBA" id="ARBA00023211"/>
    </source>
</evidence>
<comment type="subcellular location">
    <subcellularLocation>
        <location evidence="1">Cytoplasm</location>
    </subcellularLocation>
</comment>
<keyword evidence="8" id="KW-0010">Activator</keyword>
<evidence type="ECO:0000313" key="13">
    <source>
        <dbReference type="EMBL" id="RCK79919.1"/>
    </source>
</evidence>
<comment type="subunit">
    <text evidence="3">Homodimer.</text>
</comment>
<evidence type="ECO:0000256" key="5">
    <source>
        <dbReference type="ARBA" id="ARBA00022491"/>
    </source>
</evidence>
<dbReference type="EMBL" id="QOQW01000009">
    <property type="protein sequence ID" value="RCK79919.1"/>
    <property type="molecule type" value="Genomic_DNA"/>
</dbReference>
<dbReference type="InterPro" id="IPR036390">
    <property type="entry name" value="WH_DNA-bd_sf"/>
</dbReference>
<name>A0A367ZQA4_9BACT</name>
<evidence type="ECO:0000256" key="2">
    <source>
        <dbReference type="ARBA" id="ARBA00007871"/>
    </source>
</evidence>
<keyword evidence="6" id="KW-0805">Transcription regulation</keyword>
<keyword evidence="7" id="KW-0238">DNA-binding</keyword>
<comment type="caution">
    <text evidence="13">The sequence shown here is derived from an EMBL/GenBank/DDBJ whole genome shotgun (WGS) entry which is preliminary data.</text>
</comment>
<comment type="similarity">
    <text evidence="2">Belongs to the DtxR/MntR family.</text>
</comment>
<feature type="domain" description="HTH dtxR-type" evidence="12">
    <location>
        <begin position="8"/>
        <end position="69"/>
    </location>
</feature>
<dbReference type="PANTHER" id="PTHR33238:SF11">
    <property type="entry name" value="TRANSCRIPTIONAL REGULATOR MNTR"/>
    <property type="match status" value="1"/>
</dbReference>
<dbReference type="SMART" id="SM00529">
    <property type="entry name" value="HTH_DTXR"/>
    <property type="match status" value="1"/>
</dbReference>
<evidence type="ECO:0000313" key="14">
    <source>
        <dbReference type="Proteomes" id="UP000252355"/>
    </source>
</evidence>
<sequence length="163" mass="17622">MKKPKGGLSGTLESYLELIHELQTQYGAVRVTDLADRMGCKTPSATSALRRLAHLGLINYEAYRPVTLTRDGKAAIRRMSAGHRILADLFTTVLGLPAELAEPEACALEHRISPTLLARIGTLMDFLHGPPGGTELRDALQQRFAKYLASAEGQERGGPKASA</sequence>
<evidence type="ECO:0000256" key="6">
    <source>
        <dbReference type="ARBA" id="ARBA00023015"/>
    </source>
</evidence>
<dbReference type="SUPFAM" id="SSF46785">
    <property type="entry name" value="Winged helix' DNA-binding domain"/>
    <property type="match status" value="1"/>
</dbReference>
<dbReference type="GO" id="GO:0003700">
    <property type="term" value="F:DNA-binding transcription factor activity"/>
    <property type="evidence" value="ECO:0007669"/>
    <property type="project" value="InterPro"/>
</dbReference>
<keyword evidence="10" id="KW-0464">Manganese</keyword>
<dbReference type="InterPro" id="IPR036421">
    <property type="entry name" value="Fe_dep_repressor_sf"/>
</dbReference>
<evidence type="ECO:0000259" key="12">
    <source>
        <dbReference type="PROSITE" id="PS50944"/>
    </source>
</evidence>
<dbReference type="Pfam" id="PF01325">
    <property type="entry name" value="Fe_dep_repress"/>
    <property type="match status" value="1"/>
</dbReference>
<dbReference type="Gene3D" id="1.10.10.10">
    <property type="entry name" value="Winged helix-like DNA-binding domain superfamily/Winged helix DNA-binding domain"/>
    <property type="match status" value="1"/>
</dbReference>
<organism evidence="13 14">
    <name type="scientific">Candidatus Ozemobacter sibiricus</name>
    <dbReference type="NCBI Taxonomy" id="2268124"/>
    <lineage>
        <taxon>Bacteria</taxon>
        <taxon>Candidatus Ozemobacteria</taxon>
        <taxon>Candidatus Ozemobacterales</taxon>
        <taxon>Candidatus Ozemobacteraceae</taxon>
        <taxon>Candidatus Ozemobacter</taxon>
    </lineage>
</organism>
<dbReference type="InterPro" id="IPR050536">
    <property type="entry name" value="DtxR_MntR_Metal-Reg"/>
</dbReference>
<dbReference type="Pfam" id="PF02742">
    <property type="entry name" value="Fe_dep_repr_C"/>
    <property type="match status" value="1"/>
</dbReference>
<evidence type="ECO:0000256" key="11">
    <source>
        <dbReference type="ARBA" id="ARBA00032593"/>
    </source>
</evidence>
<dbReference type="GO" id="GO:0046983">
    <property type="term" value="F:protein dimerization activity"/>
    <property type="evidence" value="ECO:0007669"/>
    <property type="project" value="InterPro"/>
</dbReference>
<dbReference type="PANTHER" id="PTHR33238">
    <property type="entry name" value="IRON (METAL) DEPENDENT REPRESSOR, DTXR FAMILY"/>
    <property type="match status" value="1"/>
</dbReference>
<evidence type="ECO:0000256" key="4">
    <source>
        <dbReference type="ARBA" id="ARBA00022490"/>
    </source>
</evidence>
<accession>A0A367ZQA4</accession>
<proteinExistence type="inferred from homology"/>
<keyword evidence="4" id="KW-0963">Cytoplasm</keyword>